<comment type="caution">
    <text evidence="3">The sequence shown here is derived from an EMBL/GenBank/DDBJ whole genome shotgun (WGS) entry which is preliminary data.</text>
</comment>
<sequence length="503" mass="55291">MKHGVPLWAGALAAWVALIRGCLSMPTLRKHRLIGNAPTPPSRDLTSRLTNAGAGRCSLVSCIGACDWEQRKALHDAFNLDPKQSATLDGPLKPRCDLWELGQPQQCTLVLDADIPATADQPNGGANRRTLLRLCHRSSAVLLHLNRQDIRHGVNSFRLSRSARALLKDLAAQSRNKDAPSVYVFLPELASIKADPSAEDAAAYEQLKAHLADLVRQDPKFHFKPSRDAANVYRSTRNLEPHCNPKGTPPSINSHNHRYRNDHCNGPKLQRGRSHVPRPHSRGLLRGSPHGSEDVARYLDQEYKQLSLFTGDAYLRLVMLASEAAKSKLRDELAGNPKQDTEALVNSILADHAGQMAAMMASLSDKLAPPPWLGDTVDGVRDQLRGKLEAIVAVHTGLPKATVYAVGCTAPAPTPCQDQERAVERNHAKSRKKRGVNVMLSLSCMLRERGYGNRQGYVNYQWGPLILTLGYANDRDVAENKPGTGLLTPAFRLQPRLHVNVTL</sequence>
<dbReference type="GeneID" id="94193812"/>
<organism evidence="3 4">
    <name type="scientific">Babesia caballi</name>
    <dbReference type="NCBI Taxonomy" id="5871"/>
    <lineage>
        <taxon>Eukaryota</taxon>
        <taxon>Sar</taxon>
        <taxon>Alveolata</taxon>
        <taxon>Apicomplexa</taxon>
        <taxon>Aconoidasida</taxon>
        <taxon>Piroplasmida</taxon>
        <taxon>Babesiidae</taxon>
        <taxon>Babesia</taxon>
    </lineage>
</organism>
<dbReference type="AlphaFoldDB" id="A0AAV4LR57"/>
<evidence type="ECO:0000256" key="2">
    <source>
        <dbReference type="SAM" id="SignalP"/>
    </source>
</evidence>
<feature type="chain" id="PRO_5043562507" evidence="2">
    <location>
        <begin position="25"/>
        <end position="503"/>
    </location>
</feature>
<protein>
    <submittedName>
        <fullName evidence="3">Signal peptide-containing protein</fullName>
    </submittedName>
</protein>
<gene>
    <name evidence="3" type="ORF">BcabD6B2_17660</name>
</gene>
<keyword evidence="2" id="KW-0732">Signal</keyword>
<feature type="region of interest" description="Disordered" evidence="1">
    <location>
        <begin position="237"/>
        <end position="290"/>
    </location>
</feature>
<evidence type="ECO:0000313" key="4">
    <source>
        <dbReference type="Proteomes" id="UP001497744"/>
    </source>
</evidence>
<feature type="signal peptide" evidence="2">
    <location>
        <begin position="1"/>
        <end position="24"/>
    </location>
</feature>
<dbReference type="RefSeq" id="XP_067714400.1">
    <property type="nucleotide sequence ID" value="XM_067858299.1"/>
</dbReference>
<evidence type="ECO:0000256" key="1">
    <source>
        <dbReference type="SAM" id="MobiDB-lite"/>
    </source>
</evidence>
<feature type="compositionally biased region" description="Basic residues" evidence="1">
    <location>
        <begin position="270"/>
        <end position="283"/>
    </location>
</feature>
<keyword evidence="4" id="KW-1185">Reference proteome</keyword>
<name>A0AAV4LR57_BABCB</name>
<accession>A0AAV4LR57</accession>
<dbReference type="EMBL" id="BPLF01000001">
    <property type="protein sequence ID" value="GIX62331.1"/>
    <property type="molecule type" value="Genomic_DNA"/>
</dbReference>
<proteinExistence type="predicted"/>
<reference evidence="3 4" key="1">
    <citation type="submission" date="2021-06" db="EMBL/GenBank/DDBJ databases">
        <title>Genome sequence of Babesia caballi.</title>
        <authorList>
            <person name="Yamagishi J."/>
            <person name="Kidaka T."/>
            <person name="Ochi A."/>
        </authorList>
    </citation>
    <scope>NUCLEOTIDE SEQUENCE [LARGE SCALE GENOMIC DNA]</scope>
    <source>
        <strain evidence="3">USDA-D6B2</strain>
    </source>
</reference>
<evidence type="ECO:0000313" key="3">
    <source>
        <dbReference type="EMBL" id="GIX62331.1"/>
    </source>
</evidence>
<dbReference type="Proteomes" id="UP001497744">
    <property type="component" value="Unassembled WGS sequence"/>
</dbReference>